<keyword evidence="1" id="KW-0472">Membrane</keyword>
<gene>
    <name evidence="3" type="ORF">SAMN05421855_102225</name>
</gene>
<feature type="domain" description="DUF4350" evidence="2">
    <location>
        <begin position="41"/>
        <end position="230"/>
    </location>
</feature>
<keyword evidence="4" id="KW-1185">Reference proteome</keyword>
<dbReference type="AlphaFoldDB" id="A0A1G7EYS6"/>
<keyword evidence="1" id="KW-0812">Transmembrane</keyword>
<evidence type="ECO:0000313" key="4">
    <source>
        <dbReference type="Proteomes" id="UP000199321"/>
    </source>
</evidence>
<proteinExistence type="predicted"/>
<dbReference type="EMBL" id="FNBA01000002">
    <property type="protein sequence ID" value="SDE68801.1"/>
    <property type="molecule type" value="Genomic_DNA"/>
</dbReference>
<dbReference type="Proteomes" id="UP000199321">
    <property type="component" value="Unassembled WGS sequence"/>
</dbReference>
<organism evidence="3 4">
    <name type="scientific">Ulvibacter litoralis</name>
    <dbReference type="NCBI Taxonomy" id="227084"/>
    <lineage>
        <taxon>Bacteria</taxon>
        <taxon>Pseudomonadati</taxon>
        <taxon>Bacteroidota</taxon>
        <taxon>Flavobacteriia</taxon>
        <taxon>Flavobacteriales</taxon>
        <taxon>Flavobacteriaceae</taxon>
        <taxon>Ulvibacter</taxon>
    </lineage>
</organism>
<accession>A0A1G7EYS6</accession>
<dbReference type="STRING" id="227084.SAMN05421855_102225"/>
<reference evidence="3 4" key="1">
    <citation type="submission" date="2016-10" db="EMBL/GenBank/DDBJ databases">
        <authorList>
            <person name="de Groot N.N."/>
        </authorList>
    </citation>
    <scope>NUCLEOTIDE SEQUENCE [LARGE SCALE GENOMIC DNA]</scope>
    <source>
        <strain evidence="3 4">DSM 16195</strain>
    </source>
</reference>
<keyword evidence="1" id="KW-1133">Transmembrane helix</keyword>
<dbReference type="Pfam" id="PF14258">
    <property type="entry name" value="DUF4350"/>
    <property type="match status" value="1"/>
</dbReference>
<dbReference type="RefSeq" id="WP_093142454.1">
    <property type="nucleotide sequence ID" value="NZ_BMWO01000002.1"/>
</dbReference>
<evidence type="ECO:0000313" key="3">
    <source>
        <dbReference type="EMBL" id="SDE68801.1"/>
    </source>
</evidence>
<dbReference type="OrthoDB" id="1111222at2"/>
<dbReference type="InterPro" id="IPR025646">
    <property type="entry name" value="DUF4350"/>
</dbReference>
<evidence type="ECO:0000256" key="1">
    <source>
        <dbReference type="SAM" id="Phobius"/>
    </source>
</evidence>
<feature type="transmembrane region" description="Helical" evidence="1">
    <location>
        <begin position="266"/>
        <end position="281"/>
    </location>
</feature>
<name>A0A1G7EYS6_9FLAO</name>
<evidence type="ECO:0000259" key="2">
    <source>
        <dbReference type="Pfam" id="PF14258"/>
    </source>
</evidence>
<protein>
    <recommendedName>
        <fullName evidence="2">DUF4350 domain-containing protein</fullName>
    </recommendedName>
</protein>
<sequence>MLDKRSKKILIVFGIAVLAIIISEVVRPKPINWRPSFTSVDTAPLGTYVLFEELQLLYKKGNIKKIKEDPYQFLKDSSYTNNSAYLFINDYLNFDKQQFEVLKSYAANGNTVFLSAREFGTYIEDSLKIATRQDYSFLEENIEASFFNKSIPQDSLPKFKKAVYKTVFNNIDTLQTKALGYFETENESIEELNFITVPYEKGTFIFHTLPEAFSNYYLLKGNQQYASQVLSHVTADHLYWDTYLKSGRKVVDSPMRFIFNQQPLKWAYYVLMLGLLLFIVLKGKRQQRIIKVVEPLQNTSIEFTKTIGDMYFQHKDFGNINAKKITYFLEIIRSKYYLNTASLDHDFIQKLAMKSTNSVEKTQKLIQLINQLKEKTVHTEQDSIALNKQIEDFKI</sequence>